<gene>
    <name evidence="2" type="ORF">GCM10007890_28000</name>
</gene>
<dbReference type="AlphaFoldDB" id="A0AA37TIV6"/>
<name>A0AA37TIV6_9HYPH</name>
<evidence type="ECO:0000313" key="2">
    <source>
        <dbReference type="EMBL" id="GLS70787.1"/>
    </source>
</evidence>
<keyword evidence="3" id="KW-1185">Reference proteome</keyword>
<accession>A0AA37TIV6</accession>
<protein>
    <submittedName>
        <fullName evidence="2">Uncharacterized protein</fullName>
    </submittedName>
</protein>
<sequence>MCPRVCTTFGNDGVHMTTKPPPVPPANRSDKGPGSATEAPLSQGRAGSQTKDPDKIGQAGNSKVNTTNQGYQQDR</sequence>
<reference evidence="3" key="1">
    <citation type="journal article" date="2019" name="Int. J. Syst. Evol. Microbiol.">
        <title>The Global Catalogue of Microorganisms (GCM) 10K type strain sequencing project: providing services to taxonomists for standard genome sequencing and annotation.</title>
        <authorList>
            <consortium name="The Broad Institute Genomics Platform"/>
            <consortium name="The Broad Institute Genome Sequencing Center for Infectious Disease"/>
            <person name="Wu L."/>
            <person name="Ma J."/>
        </authorList>
    </citation>
    <scope>NUCLEOTIDE SEQUENCE [LARGE SCALE GENOMIC DNA]</scope>
    <source>
        <strain evidence="3">NBRC 103632</strain>
    </source>
</reference>
<dbReference type="Proteomes" id="UP001157440">
    <property type="component" value="Unassembled WGS sequence"/>
</dbReference>
<feature type="compositionally biased region" description="Polar residues" evidence="1">
    <location>
        <begin position="59"/>
        <end position="75"/>
    </location>
</feature>
<proteinExistence type="predicted"/>
<evidence type="ECO:0000313" key="3">
    <source>
        <dbReference type="Proteomes" id="UP001157440"/>
    </source>
</evidence>
<comment type="caution">
    <text evidence="2">The sequence shown here is derived from an EMBL/GenBank/DDBJ whole genome shotgun (WGS) entry which is preliminary data.</text>
</comment>
<organism evidence="2 3">
    <name type="scientific">Methylobacterium tardum</name>
    <dbReference type="NCBI Taxonomy" id="374432"/>
    <lineage>
        <taxon>Bacteria</taxon>
        <taxon>Pseudomonadati</taxon>
        <taxon>Pseudomonadota</taxon>
        <taxon>Alphaproteobacteria</taxon>
        <taxon>Hyphomicrobiales</taxon>
        <taxon>Methylobacteriaceae</taxon>
        <taxon>Methylobacterium</taxon>
    </lineage>
</organism>
<evidence type="ECO:0000256" key="1">
    <source>
        <dbReference type="SAM" id="MobiDB-lite"/>
    </source>
</evidence>
<feature type="region of interest" description="Disordered" evidence="1">
    <location>
        <begin position="1"/>
        <end position="75"/>
    </location>
</feature>
<dbReference type="EMBL" id="BSPL01000017">
    <property type="protein sequence ID" value="GLS70787.1"/>
    <property type="molecule type" value="Genomic_DNA"/>
</dbReference>